<evidence type="ECO:0000259" key="4">
    <source>
        <dbReference type="PROSITE" id="PS51388"/>
    </source>
</evidence>
<dbReference type="PRINTS" id="PR00195">
    <property type="entry name" value="DYNAMIN"/>
</dbReference>
<reference evidence="5 6" key="1">
    <citation type="journal article" date="2013" name="BMC Genomics">
        <title>Genomics-driven discovery of the pneumocandin biosynthetic gene cluster in the fungus Glarea lozoyensis.</title>
        <authorList>
            <person name="Chen L."/>
            <person name="Yue Q."/>
            <person name="Zhang X."/>
            <person name="Xiang M."/>
            <person name="Wang C."/>
            <person name="Li S."/>
            <person name="Che Y."/>
            <person name="Ortiz-Lopez F.J."/>
            <person name="Bills G.F."/>
            <person name="Liu X."/>
            <person name="An Z."/>
        </authorList>
    </citation>
    <scope>NUCLEOTIDE SEQUENCE [LARGE SCALE GENOMIC DNA]</scope>
    <source>
        <strain evidence="6">ATCC 20868 / MF5171</strain>
    </source>
</reference>
<dbReference type="Gene3D" id="3.40.50.300">
    <property type="entry name" value="P-loop containing nucleotide triphosphate hydrolases"/>
    <property type="match status" value="1"/>
</dbReference>
<feature type="compositionally biased region" description="Low complexity" evidence="3">
    <location>
        <begin position="501"/>
        <end position="512"/>
    </location>
</feature>
<dbReference type="eggNOG" id="KOG0446">
    <property type="taxonomic scope" value="Eukaryota"/>
</dbReference>
<keyword evidence="6" id="KW-1185">Reference proteome</keyword>
<evidence type="ECO:0000313" key="5">
    <source>
        <dbReference type="EMBL" id="EPE35352.1"/>
    </source>
</evidence>
<evidence type="ECO:0000256" key="1">
    <source>
        <dbReference type="ARBA" id="ARBA00022741"/>
    </source>
</evidence>
<feature type="region of interest" description="Disordered" evidence="3">
    <location>
        <begin position="1"/>
        <end position="62"/>
    </location>
</feature>
<dbReference type="GO" id="GO:0006897">
    <property type="term" value="P:endocytosis"/>
    <property type="evidence" value="ECO:0007669"/>
    <property type="project" value="TreeGrafter"/>
</dbReference>
<dbReference type="RefSeq" id="XP_008077431.1">
    <property type="nucleotide sequence ID" value="XM_008079240.1"/>
</dbReference>
<dbReference type="PROSITE" id="PS51388">
    <property type="entry name" value="GED"/>
    <property type="match status" value="1"/>
</dbReference>
<proteinExistence type="predicted"/>
<dbReference type="GO" id="GO:0016020">
    <property type="term" value="C:membrane"/>
    <property type="evidence" value="ECO:0007669"/>
    <property type="project" value="TreeGrafter"/>
</dbReference>
<keyword evidence="5" id="KW-0378">Hydrolase</keyword>
<dbReference type="SUPFAM" id="SSF52540">
    <property type="entry name" value="P-loop containing nucleoside triphosphate hydrolases"/>
    <property type="match status" value="1"/>
</dbReference>
<dbReference type="Pfam" id="PF01031">
    <property type="entry name" value="Dynamin_M"/>
    <property type="match status" value="1"/>
</dbReference>
<feature type="region of interest" description="Disordered" evidence="3">
    <location>
        <begin position="479"/>
        <end position="512"/>
    </location>
</feature>
<dbReference type="GO" id="GO:0000266">
    <property type="term" value="P:mitochondrial fission"/>
    <property type="evidence" value="ECO:0007669"/>
    <property type="project" value="TreeGrafter"/>
</dbReference>
<dbReference type="InterPro" id="IPR000375">
    <property type="entry name" value="Dynamin_stalk"/>
</dbReference>
<dbReference type="GO" id="GO:0048312">
    <property type="term" value="P:intracellular distribution of mitochondria"/>
    <property type="evidence" value="ECO:0007669"/>
    <property type="project" value="TreeGrafter"/>
</dbReference>
<dbReference type="InterPro" id="IPR020850">
    <property type="entry name" value="GED_dom"/>
</dbReference>
<organism evidence="5 6">
    <name type="scientific">Glarea lozoyensis (strain ATCC 20868 / MF5171)</name>
    <dbReference type="NCBI Taxonomy" id="1116229"/>
    <lineage>
        <taxon>Eukaryota</taxon>
        <taxon>Fungi</taxon>
        <taxon>Dikarya</taxon>
        <taxon>Ascomycota</taxon>
        <taxon>Pezizomycotina</taxon>
        <taxon>Leotiomycetes</taxon>
        <taxon>Helotiales</taxon>
        <taxon>Helotiaceae</taxon>
        <taxon>Glarea</taxon>
    </lineage>
</organism>
<dbReference type="AlphaFoldDB" id="S3DA84"/>
<dbReference type="GO" id="GO:0003924">
    <property type="term" value="F:GTPase activity"/>
    <property type="evidence" value="ECO:0007669"/>
    <property type="project" value="InterPro"/>
</dbReference>
<dbReference type="Pfam" id="PF00350">
    <property type="entry name" value="Dynamin_N"/>
    <property type="match status" value="1"/>
</dbReference>
<dbReference type="GO" id="GO:0005874">
    <property type="term" value="C:microtubule"/>
    <property type="evidence" value="ECO:0007669"/>
    <property type="project" value="TreeGrafter"/>
</dbReference>
<keyword evidence="1" id="KW-0547">Nucleotide-binding</keyword>
<evidence type="ECO:0000256" key="2">
    <source>
        <dbReference type="ARBA" id="ARBA00023134"/>
    </source>
</evidence>
<dbReference type="GO" id="GO:0016559">
    <property type="term" value="P:peroxisome fission"/>
    <property type="evidence" value="ECO:0007669"/>
    <property type="project" value="TreeGrafter"/>
</dbReference>
<keyword evidence="2" id="KW-0342">GTP-binding</keyword>
<sequence length="786" mass="87967">MPSSPRTPRQRRGPVVEDEPASPVFEPPQRSDTFDEDSKTTYESSQEDNDDAPTSILSNDPFSSESSRILFESIDELRRCGAGQDLDLPQLVIVGKQSAGKSSLLKSLTDIPFPIDSNLCTQFAMRIVSRRTAPGTSDIVQASIEPGDVNPFTVHSDDSRAKAFSKVLASLDFEAFEELIVEAKEAMGIGSPLSSEDKNYSSQVLKIELSGPKRSHFAILDLPGIFSSRRDGVSRREMEGVTRMVTSYMQKPENIIICVADASGDIQNEQILELASEIESSRKVGVFTKCDKSDNPKDIVNLVNGRNKFQGKPLHWHVVQNAGPNAAANFDREQAEAATFTKSPWTEIPKERRGIPALKQYLATLLCTRIREAFPDMLRTVTGKLDEEQLHRRSLGESRADHSQRLAHLVAISQKYQDLAKKSLSTPDALPDAKMKLRGKSKAITQEYTKSMTTNGHFYNFLEIGKSVDVFINVDEESDSSSESLPVPDFGHTRGSKNDLPTPISTPTKKSTAKTQFKTAVHPLYREIRTQLRENLGEELPGVLNPCVLHPLWRIQTQKWQSLTRDHLSKLITRTSEVSILLFRQACKEVGVSERTVFGLEKQLAGFERQSRQDVMNKLDLLCTRNANMALQTNNPEFDYKVRKARELRFSQALERYIALHPPSTFSFAKLTTSKPCAIVDDDHIATLFNELHPNGARSQNVEDEIHDLLRAYYEITIQNFIYDVTHNLSEPFLLDTNGPLLGLNTEFVMGLGEDVVLELAGDEEVDVVKRRECEGRIGRLEEASA</sequence>
<dbReference type="Proteomes" id="UP000016922">
    <property type="component" value="Unassembled WGS sequence"/>
</dbReference>
<dbReference type="CDD" id="cd08771">
    <property type="entry name" value="DLP_1"/>
    <property type="match status" value="1"/>
</dbReference>
<dbReference type="OrthoDB" id="415706at2759"/>
<gene>
    <name evidence="5" type="ORF">GLAREA_11051</name>
</gene>
<dbReference type="STRING" id="1116229.S3DA84"/>
<protein>
    <submittedName>
        <fullName evidence="5">p-loop containing nucleoside triphosphate hydrolase</fullName>
    </submittedName>
</protein>
<dbReference type="InterPro" id="IPR045063">
    <property type="entry name" value="Dynamin_N"/>
</dbReference>
<dbReference type="PANTHER" id="PTHR11566:SF21">
    <property type="entry name" value="DYNAMIN RELATED PROTEIN 1, ISOFORM A"/>
    <property type="match status" value="1"/>
</dbReference>
<dbReference type="OMA" id="CEMETKC"/>
<dbReference type="PANTHER" id="PTHR11566">
    <property type="entry name" value="DYNAMIN"/>
    <property type="match status" value="1"/>
</dbReference>
<dbReference type="GO" id="GO:0005739">
    <property type="term" value="C:mitochondrion"/>
    <property type="evidence" value="ECO:0007669"/>
    <property type="project" value="TreeGrafter"/>
</dbReference>
<dbReference type="InterPro" id="IPR027417">
    <property type="entry name" value="P-loop_NTPase"/>
</dbReference>
<dbReference type="InterPro" id="IPR022812">
    <property type="entry name" value="Dynamin"/>
</dbReference>
<dbReference type="GO" id="GO:0008017">
    <property type="term" value="F:microtubule binding"/>
    <property type="evidence" value="ECO:0007669"/>
    <property type="project" value="TreeGrafter"/>
</dbReference>
<dbReference type="KEGG" id="glz:GLAREA_11051"/>
<dbReference type="HOGENOM" id="CLU_008964_7_2_1"/>
<dbReference type="EMBL" id="KE145354">
    <property type="protein sequence ID" value="EPE35352.1"/>
    <property type="molecule type" value="Genomic_DNA"/>
</dbReference>
<name>S3DA84_GLAL2</name>
<dbReference type="InterPro" id="IPR001401">
    <property type="entry name" value="Dynamin_GTPase"/>
</dbReference>
<evidence type="ECO:0000313" key="6">
    <source>
        <dbReference type="Proteomes" id="UP000016922"/>
    </source>
</evidence>
<accession>S3DA84</accession>
<evidence type="ECO:0000256" key="3">
    <source>
        <dbReference type="SAM" id="MobiDB-lite"/>
    </source>
</evidence>
<feature type="domain" description="GED" evidence="4">
    <location>
        <begin position="703"/>
        <end position="786"/>
    </location>
</feature>
<dbReference type="GeneID" id="19470093"/>
<dbReference type="SMART" id="SM00053">
    <property type="entry name" value="DYNc"/>
    <property type="match status" value="1"/>
</dbReference>
<dbReference type="GO" id="GO:0005525">
    <property type="term" value="F:GTP binding"/>
    <property type="evidence" value="ECO:0007669"/>
    <property type="project" value="InterPro"/>
</dbReference>